<gene>
    <name evidence="1" type="ORF">QNI19_36105</name>
</gene>
<comment type="caution">
    <text evidence="1">The sequence shown here is derived from an EMBL/GenBank/DDBJ whole genome shotgun (WGS) entry which is preliminary data.</text>
</comment>
<keyword evidence="2" id="KW-1185">Reference proteome</keyword>
<sequence>MQSFIEEVEVAYQLFVWKLLKEINKEEEYHKMHIRKSYTLGKISQLQIWLMEIGIIVNEGSTILSVAKGGQINEKDIRILNSFTTKDEAFTFCAYLFHIGQDESLEYEYVITKLINRLFPTQSYQLTIYRKGQSLEAKPGRIIMVSFTETKHGIHIEIQDQKIRILLMDDVDDYYFSGFEPDFESSSIVESEAFLIKAVLKWK</sequence>
<organism evidence="1 2">
    <name type="scientific">Xanthocytophaga flava</name>
    <dbReference type="NCBI Taxonomy" id="3048013"/>
    <lineage>
        <taxon>Bacteria</taxon>
        <taxon>Pseudomonadati</taxon>
        <taxon>Bacteroidota</taxon>
        <taxon>Cytophagia</taxon>
        <taxon>Cytophagales</taxon>
        <taxon>Rhodocytophagaceae</taxon>
        <taxon>Xanthocytophaga</taxon>
    </lineage>
</organism>
<dbReference type="Proteomes" id="UP001228581">
    <property type="component" value="Unassembled WGS sequence"/>
</dbReference>
<dbReference type="RefSeq" id="WP_314004818.1">
    <property type="nucleotide sequence ID" value="NZ_JASJOT010000046.1"/>
</dbReference>
<name>A0ABT7CXF9_9BACT</name>
<evidence type="ECO:0000313" key="1">
    <source>
        <dbReference type="EMBL" id="MDJ1498415.1"/>
    </source>
</evidence>
<reference evidence="1 2" key="1">
    <citation type="submission" date="2023-05" db="EMBL/GenBank/DDBJ databases">
        <authorList>
            <person name="Zhang X."/>
        </authorList>
    </citation>
    <scope>NUCLEOTIDE SEQUENCE [LARGE SCALE GENOMIC DNA]</scope>
    <source>
        <strain evidence="1 2">DM2B3-1</strain>
    </source>
</reference>
<protein>
    <submittedName>
        <fullName evidence="1">Uncharacterized protein</fullName>
    </submittedName>
</protein>
<dbReference type="EMBL" id="JASJOT010000046">
    <property type="protein sequence ID" value="MDJ1498415.1"/>
    <property type="molecule type" value="Genomic_DNA"/>
</dbReference>
<accession>A0ABT7CXF9</accession>
<proteinExistence type="predicted"/>
<evidence type="ECO:0000313" key="2">
    <source>
        <dbReference type="Proteomes" id="UP001228581"/>
    </source>
</evidence>